<reference evidence="1 2" key="1">
    <citation type="submission" date="2018-07" db="EMBL/GenBank/DDBJ databases">
        <title>Section-level genome sequencing of Aspergillus section Nigri to investigate inter- and intra-species variation.</title>
        <authorList>
            <consortium name="DOE Joint Genome Institute"/>
            <person name="Vesth T.C."/>
            <person name="Nybo J.L."/>
            <person name="Theobald S."/>
            <person name="Frisvad J.C."/>
            <person name="Larsen T.O."/>
            <person name="Nielsen K.F."/>
            <person name="Hoof J.B."/>
            <person name="Brandl J."/>
            <person name="Salamov A."/>
            <person name="Riley R."/>
            <person name="Gladden J.M."/>
            <person name="Phatale P."/>
            <person name="Nielsen M.T."/>
            <person name="Lyhne E.K."/>
            <person name="Kogle M.E."/>
            <person name="Strasser K."/>
            <person name="McDonnell E."/>
            <person name="Barry K."/>
            <person name="Clum A."/>
            <person name="Chen C."/>
            <person name="Nolan M."/>
            <person name="Sandor L."/>
            <person name="Kuo A."/>
            <person name="Lipzen A."/>
            <person name="Hainaut M."/>
            <person name="Drula E."/>
            <person name="Tsang A."/>
            <person name="Magnuson J.K."/>
            <person name="Henrissat B."/>
            <person name="Wiebenga A."/>
            <person name="Simmons B.A."/>
            <person name="Makela M.R."/>
            <person name="De vries R.P."/>
            <person name="Grigoriev I.V."/>
            <person name="Mortensen U.H."/>
            <person name="Baker S.E."/>
            <person name="Andersen M.R."/>
        </authorList>
    </citation>
    <scope>NUCLEOTIDE SEQUENCE [LARGE SCALE GENOMIC DNA]</scope>
    <source>
        <strain evidence="1 2">ATCC 13496</strain>
    </source>
</reference>
<evidence type="ECO:0000313" key="1">
    <source>
        <dbReference type="EMBL" id="RDH14075.1"/>
    </source>
</evidence>
<proteinExistence type="predicted"/>
<gene>
    <name evidence="1" type="ORF">M747DRAFT_250308</name>
</gene>
<evidence type="ECO:0000313" key="2">
    <source>
        <dbReference type="Proteomes" id="UP000253845"/>
    </source>
</evidence>
<dbReference type="EMBL" id="KZ851984">
    <property type="protein sequence ID" value="RDH14075.1"/>
    <property type="molecule type" value="Genomic_DNA"/>
</dbReference>
<sequence length="176" mass="20095">MLTGFCLLLTTILLILFVFTRTYIYDNIQQSFGNSNLYIPHNVKKFCPQLAGFQTQLPRIFVDKYGVTLRGGDTSSTWLMDPISAMRDNNLSGMRDIPRSLGIVKRVSEWYWKGWAFLESRNPFIAELHCHVSPSSRALQQCCLIKAVPDVLSVGVARHRETFDLAALFWMTSRKG</sequence>
<name>A0A370BIZ4_ASPNG</name>
<dbReference type="VEuPathDB" id="FungiDB:M747DRAFT_250308"/>
<organism evidence="1 2">
    <name type="scientific">Aspergillus niger ATCC 13496</name>
    <dbReference type="NCBI Taxonomy" id="1353008"/>
    <lineage>
        <taxon>Eukaryota</taxon>
        <taxon>Fungi</taxon>
        <taxon>Dikarya</taxon>
        <taxon>Ascomycota</taxon>
        <taxon>Pezizomycotina</taxon>
        <taxon>Eurotiomycetes</taxon>
        <taxon>Eurotiomycetidae</taxon>
        <taxon>Eurotiales</taxon>
        <taxon>Aspergillaceae</taxon>
        <taxon>Aspergillus</taxon>
        <taxon>Aspergillus subgen. Circumdati</taxon>
    </lineage>
</organism>
<dbReference type="AlphaFoldDB" id="A0A370BIZ4"/>
<dbReference type="Proteomes" id="UP000253845">
    <property type="component" value="Unassembled WGS sequence"/>
</dbReference>
<accession>A0A370BIZ4</accession>
<protein>
    <submittedName>
        <fullName evidence="1">Uncharacterized protein</fullName>
    </submittedName>
</protein>